<dbReference type="EMBL" id="LMUA01000009">
    <property type="protein sequence ID" value="KUE76497.1"/>
    <property type="molecule type" value="Genomic_DNA"/>
</dbReference>
<accession>A0A0W7TRN5</accession>
<dbReference type="CDD" id="cd21631">
    <property type="entry name" value="RHH_CopG_NikR-like"/>
    <property type="match status" value="1"/>
</dbReference>
<gene>
    <name evidence="1" type="ORF">ASJ35_08535</name>
    <name evidence="3" type="ORF">GMD52_06180</name>
    <name evidence="2" type="ORF">GMD59_04250</name>
</gene>
<protein>
    <recommendedName>
        <fullName evidence="7">Ribbon-helix-helix protein CopG domain-containing protein</fullName>
    </recommendedName>
</protein>
<sequence length="216" mass="24026">MSKSVYSVVLMDDVVDAVDRLAYEAGTNRSNMINRILAEYVQLATPEQRMQDIFSSIMDAVSGQNALQLMLNASDAMLSMRSAIHYKYNPSMRYVVELYPHSTEELGEVRAGLRTQNPSLLLYIGQFYKLWAGLERAYLEGPPRRSEAQGGRYTRRLLLPRNVAASEEAGRAIAGYVALFDACLKTFFDHLEDPAGAPRAVEGCYRSGLDAETAAL</sequence>
<evidence type="ECO:0000313" key="1">
    <source>
        <dbReference type="EMBL" id="KUE76497.1"/>
    </source>
</evidence>
<dbReference type="Proteomes" id="UP000472755">
    <property type="component" value="Unassembled WGS sequence"/>
</dbReference>
<evidence type="ECO:0000313" key="2">
    <source>
        <dbReference type="EMBL" id="MTS26497.1"/>
    </source>
</evidence>
<evidence type="ECO:0000313" key="3">
    <source>
        <dbReference type="EMBL" id="MTS51123.1"/>
    </source>
</evidence>
<dbReference type="RefSeq" id="WP_009321862.1">
    <property type="nucleotide sequence ID" value="NZ_CAOJUJ010000013.1"/>
</dbReference>
<dbReference type="GeneID" id="42855722"/>
<evidence type="ECO:0008006" key="7">
    <source>
        <dbReference type="Google" id="ProtNLM"/>
    </source>
</evidence>
<comment type="caution">
    <text evidence="1">The sequence shown here is derived from an EMBL/GenBank/DDBJ whole genome shotgun (WGS) entry which is preliminary data.</text>
</comment>
<dbReference type="EMBL" id="WMZU01000004">
    <property type="protein sequence ID" value="MTS26497.1"/>
    <property type="molecule type" value="Genomic_DNA"/>
</dbReference>
<dbReference type="Proteomes" id="UP000449193">
    <property type="component" value="Unassembled WGS sequence"/>
</dbReference>
<reference evidence="5 6" key="2">
    <citation type="journal article" date="2019" name="Nat. Med.">
        <title>A library of human gut bacterial isolates paired with longitudinal multiomics data enables mechanistic microbiome research.</title>
        <authorList>
            <person name="Poyet M."/>
            <person name="Groussin M."/>
            <person name="Gibbons S.M."/>
            <person name="Avila-Pacheco J."/>
            <person name="Jiang X."/>
            <person name="Kearney S.M."/>
            <person name="Perrotta A.R."/>
            <person name="Berdy B."/>
            <person name="Zhao S."/>
            <person name="Lieberman T.D."/>
            <person name="Swanson P.K."/>
            <person name="Smith M."/>
            <person name="Roesemann S."/>
            <person name="Alexander J.E."/>
            <person name="Rich S.A."/>
            <person name="Livny J."/>
            <person name="Vlamakis H."/>
            <person name="Clish C."/>
            <person name="Bullock K."/>
            <person name="Deik A."/>
            <person name="Scott J."/>
            <person name="Pierce K.A."/>
            <person name="Xavier R.J."/>
            <person name="Alm E.J."/>
        </authorList>
    </citation>
    <scope>NUCLEOTIDE SEQUENCE [LARGE SCALE GENOMIC DNA]</scope>
    <source>
        <strain evidence="2 6">BIOML-A4</strain>
        <strain evidence="3 5">BIOML-A7</strain>
    </source>
</reference>
<proteinExistence type="predicted"/>
<evidence type="ECO:0000313" key="5">
    <source>
        <dbReference type="Proteomes" id="UP000449193"/>
    </source>
</evidence>
<organism evidence="1 4">
    <name type="scientific">Ruthenibacterium lactatiformans</name>
    <dbReference type="NCBI Taxonomy" id="1550024"/>
    <lineage>
        <taxon>Bacteria</taxon>
        <taxon>Bacillati</taxon>
        <taxon>Bacillota</taxon>
        <taxon>Clostridia</taxon>
        <taxon>Eubacteriales</taxon>
        <taxon>Oscillospiraceae</taxon>
        <taxon>Ruthenibacterium</taxon>
    </lineage>
</organism>
<name>A0A0W7TRN5_9FIRM</name>
<dbReference type="Proteomes" id="UP000053433">
    <property type="component" value="Unassembled WGS sequence"/>
</dbReference>
<evidence type="ECO:0000313" key="6">
    <source>
        <dbReference type="Proteomes" id="UP000472755"/>
    </source>
</evidence>
<evidence type="ECO:0000313" key="4">
    <source>
        <dbReference type="Proteomes" id="UP000053433"/>
    </source>
</evidence>
<dbReference type="EMBL" id="WMZR01000006">
    <property type="protein sequence ID" value="MTS51123.1"/>
    <property type="molecule type" value="Genomic_DNA"/>
</dbReference>
<dbReference type="AlphaFoldDB" id="A0A0W7TRN5"/>
<reference evidence="1 4" key="1">
    <citation type="submission" date="2015-10" db="EMBL/GenBank/DDBJ databases">
        <title>A novel member of the family Ruminococcaceae isolated from human faeces.</title>
        <authorList>
            <person name="Shkoporov A.N."/>
            <person name="Chaplin A.V."/>
            <person name="Motuzova O.V."/>
            <person name="Kafarskaia L.I."/>
            <person name="Efimov B.A."/>
        </authorList>
    </citation>
    <scope>NUCLEOTIDE SEQUENCE [LARGE SCALE GENOMIC DNA]</scope>
    <source>
        <strain evidence="1 4">668</strain>
    </source>
</reference>